<organism evidence="2">
    <name type="scientific">Anopheles coluzzii</name>
    <name type="common">African malaria mosquito</name>
    <dbReference type="NCBI Taxonomy" id="1518534"/>
    <lineage>
        <taxon>Eukaryota</taxon>
        <taxon>Metazoa</taxon>
        <taxon>Ecdysozoa</taxon>
        <taxon>Arthropoda</taxon>
        <taxon>Hexapoda</taxon>
        <taxon>Insecta</taxon>
        <taxon>Pterygota</taxon>
        <taxon>Neoptera</taxon>
        <taxon>Endopterygota</taxon>
        <taxon>Diptera</taxon>
        <taxon>Nematocera</taxon>
        <taxon>Culicoidea</taxon>
        <taxon>Culicidae</taxon>
        <taxon>Anophelinae</taxon>
        <taxon>Anopheles</taxon>
    </lineage>
</organism>
<feature type="compositionally biased region" description="Low complexity" evidence="1">
    <location>
        <begin position="15"/>
        <end position="31"/>
    </location>
</feature>
<dbReference type="Proteomes" id="UP000075882">
    <property type="component" value="Unassembled WGS sequence"/>
</dbReference>
<feature type="region of interest" description="Disordered" evidence="1">
    <location>
        <begin position="1"/>
        <end position="31"/>
    </location>
</feature>
<dbReference type="AlphaFoldDB" id="A0A8W7PZE1"/>
<evidence type="ECO:0000256" key="1">
    <source>
        <dbReference type="SAM" id="MobiDB-lite"/>
    </source>
</evidence>
<sequence>MMAETVVTVETPNRTAASPAATPAPGQAQAKPESNLNWLKFNTQYFITIPGILKIVQVPGFVLISIFASGQAIVASVWRVPKHSTELPDATAAHLAGVSGRSFGWNACSVM</sequence>
<evidence type="ECO:0000313" key="2">
    <source>
        <dbReference type="EnsemblMetazoa" id="ACOM040279-PA.1"/>
    </source>
</evidence>
<accession>A0A8W7PZE1</accession>
<protein>
    <submittedName>
        <fullName evidence="2">Uncharacterized protein</fullName>
    </submittedName>
</protein>
<reference evidence="2" key="1">
    <citation type="submission" date="2022-08" db="UniProtKB">
        <authorList>
            <consortium name="EnsemblMetazoa"/>
        </authorList>
    </citation>
    <scope>IDENTIFICATION</scope>
</reference>
<name>A0A8W7PZE1_ANOCL</name>
<dbReference type="EnsemblMetazoa" id="ACOM040279-RA">
    <property type="protein sequence ID" value="ACOM040279-PA.1"/>
    <property type="gene ID" value="ACOM040279"/>
</dbReference>
<proteinExistence type="predicted"/>